<accession>A0A1F7UV00</accession>
<dbReference type="AlphaFoldDB" id="A0A1F7UV00"/>
<reference evidence="1 2" key="1">
    <citation type="journal article" date="2016" name="Nat. Commun.">
        <title>Thousands of microbial genomes shed light on interconnected biogeochemical processes in an aquifer system.</title>
        <authorList>
            <person name="Anantharaman K."/>
            <person name="Brown C.T."/>
            <person name="Hug L.A."/>
            <person name="Sharon I."/>
            <person name="Castelle C.J."/>
            <person name="Probst A.J."/>
            <person name="Thomas B.C."/>
            <person name="Singh A."/>
            <person name="Wilkins M.J."/>
            <person name="Karaoz U."/>
            <person name="Brodie E.L."/>
            <person name="Williams K.H."/>
            <person name="Hubbard S.S."/>
            <person name="Banfield J.F."/>
        </authorList>
    </citation>
    <scope>NUCLEOTIDE SEQUENCE [LARGE SCALE GENOMIC DNA]</scope>
</reference>
<proteinExistence type="predicted"/>
<comment type="caution">
    <text evidence="1">The sequence shown here is derived from an EMBL/GenBank/DDBJ whole genome shotgun (WGS) entry which is preliminary data.</text>
</comment>
<sequence>MFDFLKRGVDVRRLAEAADLSVVETCCILALPLPEGTIAAFSSRNEAWEARIALRNYSRAEEGEAYQREVALCANVEDAERTFQRDDPPARQSLALRKWIDLAATIKEITRATYRAVEAKRPDERRLGFEKWGRILREKLALANTLEEIRELLNELPRGERVDSELMEERRLITEKYSSTKKALLQTAIQEGDIRTINKNIHMCEGHSYLPEEQVAVAYLQQLAQEALAVVTVTTTIEEVGNISPLTPLGTVEYQQVQKLLQTMGLKQLQEATTIAEVNKVAHGPAEFYIREKVFERLVELASSVEELQGVRKECYRHDRGYDARIRAVVAKMARFFPA</sequence>
<dbReference type="Proteomes" id="UP000176846">
    <property type="component" value="Unassembled WGS sequence"/>
</dbReference>
<organism evidence="1 2">
    <name type="scientific">Candidatus Uhrbacteria bacterium RIFCSPLOWO2_01_FULL_47_25</name>
    <dbReference type="NCBI Taxonomy" id="1802402"/>
    <lineage>
        <taxon>Bacteria</taxon>
        <taxon>Candidatus Uhriibacteriota</taxon>
    </lineage>
</organism>
<evidence type="ECO:0000313" key="2">
    <source>
        <dbReference type="Proteomes" id="UP000176846"/>
    </source>
</evidence>
<evidence type="ECO:0000313" key="1">
    <source>
        <dbReference type="EMBL" id="OGL81548.1"/>
    </source>
</evidence>
<dbReference type="EMBL" id="MGEK01000027">
    <property type="protein sequence ID" value="OGL81548.1"/>
    <property type="molecule type" value="Genomic_DNA"/>
</dbReference>
<name>A0A1F7UV00_9BACT</name>
<gene>
    <name evidence="1" type="ORF">A2936_01770</name>
</gene>
<protein>
    <submittedName>
        <fullName evidence="1">Uncharacterized protein</fullName>
    </submittedName>
</protein>